<evidence type="ECO:0000259" key="13">
    <source>
        <dbReference type="PROSITE" id="PS50032"/>
    </source>
</evidence>
<dbReference type="InterPro" id="IPR017441">
    <property type="entry name" value="Protein_kinase_ATP_BS"/>
</dbReference>
<dbReference type="Pfam" id="PF00069">
    <property type="entry name" value="Pkinase"/>
    <property type="match status" value="1"/>
</dbReference>
<dbReference type="PROSITE" id="PS50011">
    <property type="entry name" value="PROTEIN_KINASE_DOM"/>
    <property type="match status" value="1"/>
</dbReference>
<feature type="compositionally biased region" description="Polar residues" evidence="11">
    <location>
        <begin position="716"/>
        <end position="731"/>
    </location>
</feature>
<protein>
    <recommendedName>
        <fullName evidence="2">non-specific serine/threonine protein kinase</fullName>
        <ecNumber evidence="2">2.7.11.1</ecNumber>
    </recommendedName>
</protein>
<evidence type="ECO:0000256" key="2">
    <source>
        <dbReference type="ARBA" id="ARBA00012513"/>
    </source>
</evidence>
<dbReference type="FunFam" id="1.10.510.10:FF:000792">
    <property type="entry name" value="Non-specific serine/threonine protein kinase"/>
    <property type="match status" value="1"/>
</dbReference>
<feature type="compositionally biased region" description="Polar residues" evidence="11">
    <location>
        <begin position="517"/>
        <end position="533"/>
    </location>
</feature>
<feature type="region of interest" description="Disordered" evidence="11">
    <location>
        <begin position="25"/>
        <end position="129"/>
    </location>
</feature>
<evidence type="ECO:0000259" key="12">
    <source>
        <dbReference type="PROSITE" id="PS50011"/>
    </source>
</evidence>
<evidence type="ECO:0000256" key="11">
    <source>
        <dbReference type="SAM" id="MobiDB-lite"/>
    </source>
</evidence>
<dbReference type="GO" id="GO:0035556">
    <property type="term" value="P:intracellular signal transduction"/>
    <property type="evidence" value="ECO:0007669"/>
    <property type="project" value="TreeGrafter"/>
</dbReference>
<dbReference type="CDD" id="cd14077">
    <property type="entry name" value="STKc_Kin1_2"/>
    <property type="match status" value="1"/>
</dbReference>
<dbReference type="EC" id="2.7.11.1" evidence="2"/>
<evidence type="ECO:0000256" key="9">
    <source>
        <dbReference type="ARBA" id="ARBA00048679"/>
    </source>
</evidence>
<feature type="domain" description="Protein kinase" evidence="12">
    <location>
        <begin position="125"/>
        <end position="394"/>
    </location>
</feature>
<dbReference type="PROSITE" id="PS50032">
    <property type="entry name" value="KA1"/>
    <property type="match status" value="1"/>
</dbReference>
<evidence type="ECO:0000256" key="4">
    <source>
        <dbReference type="ARBA" id="ARBA00022679"/>
    </source>
</evidence>
<comment type="catalytic activity">
    <reaction evidence="9">
        <text>L-seryl-[protein] + ATP = O-phospho-L-seryl-[protein] + ADP + H(+)</text>
        <dbReference type="Rhea" id="RHEA:17989"/>
        <dbReference type="Rhea" id="RHEA-COMP:9863"/>
        <dbReference type="Rhea" id="RHEA-COMP:11604"/>
        <dbReference type="ChEBI" id="CHEBI:15378"/>
        <dbReference type="ChEBI" id="CHEBI:29999"/>
        <dbReference type="ChEBI" id="CHEBI:30616"/>
        <dbReference type="ChEBI" id="CHEBI:83421"/>
        <dbReference type="ChEBI" id="CHEBI:456216"/>
        <dbReference type="EC" id="2.7.11.1"/>
    </reaction>
</comment>
<keyword evidence="5 10" id="KW-0547">Nucleotide-binding</keyword>
<evidence type="ECO:0000256" key="1">
    <source>
        <dbReference type="ARBA" id="ARBA00010791"/>
    </source>
</evidence>
<evidence type="ECO:0000256" key="3">
    <source>
        <dbReference type="ARBA" id="ARBA00022527"/>
    </source>
</evidence>
<dbReference type="Proteomes" id="UP001050691">
    <property type="component" value="Unassembled WGS sequence"/>
</dbReference>
<dbReference type="Gene3D" id="1.10.510.10">
    <property type="entry name" value="Transferase(Phosphotransferase) domain 1"/>
    <property type="match status" value="1"/>
</dbReference>
<comment type="catalytic activity">
    <reaction evidence="8">
        <text>L-threonyl-[protein] + ATP = O-phospho-L-threonyl-[protein] + ADP + H(+)</text>
        <dbReference type="Rhea" id="RHEA:46608"/>
        <dbReference type="Rhea" id="RHEA-COMP:11060"/>
        <dbReference type="Rhea" id="RHEA-COMP:11605"/>
        <dbReference type="ChEBI" id="CHEBI:15378"/>
        <dbReference type="ChEBI" id="CHEBI:30013"/>
        <dbReference type="ChEBI" id="CHEBI:30616"/>
        <dbReference type="ChEBI" id="CHEBI:61977"/>
        <dbReference type="ChEBI" id="CHEBI:456216"/>
        <dbReference type="EC" id="2.7.11.1"/>
    </reaction>
</comment>
<proteinExistence type="inferred from homology"/>
<gene>
    <name evidence="14" type="ORF">Clacol_008682</name>
</gene>
<dbReference type="Pfam" id="PF02149">
    <property type="entry name" value="KA1"/>
    <property type="match status" value="1"/>
</dbReference>
<dbReference type="GO" id="GO:0005524">
    <property type="term" value="F:ATP binding"/>
    <property type="evidence" value="ECO:0007669"/>
    <property type="project" value="UniProtKB-UniRule"/>
</dbReference>
<feature type="domain" description="KA1" evidence="13">
    <location>
        <begin position="1214"/>
        <end position="1263"/>
    </location>
</feature>
<evidence type="ECO:0000256" key="5">
    <source>
        <dbReference type="ARBA" id="ARBA00022741"/>
    </source>
</evidence>
<accession>A0AAV5ALR1</accession>
<dbReference type="Gene3D" id="3.30.310.80">
    <property type="entry name" value="Kinase associated domain 1, KA1"/>
    <property type="match status" value="1"/>
</dbReference>
<keyword evidence="7 10" id="KW-0067">ATP-binding</keyword>
<organism evidence="14 15">
    <name type="scientific">Clathrus columnatus</name>
    <dbReference type="NCBI Taxonomy" id="1419009"/>
    <lineage>
        <taxon>Eukaryota</taxon>
        <taxon>Fungi</taxon>
        <taxon>Dikarya</taxon>
        <taxon>Basidiomycota</taxon>
        <taxon>Agaricomycotina</taxon>
        <taxon>Agaricomycetes</taxon>
        <taxon>Phallomycetidae</taxon>
        <taxon>Phallales</taxon>
        <taxon>Clathraceae</taxon>
        <taxon>Clathrus</taxon>
    </lineage>
</organism>
<feature type="compositionally biased region" description="Polar residues" evidence="11">
    <location>
        <begin position="85"/>
        <end position="94"/>
    </location>
</feature>
<dbReference type="SMART" id="SM00220">
    <property type="entry name" value="S_TKc"/>
    <property type="match status" value="1"/>
</dbReference>
<feature type="region of interest" description="Disordered" evidence="11">
    <location>
        <begin position="1060"/>
        <end position="1166"/>
    </location>
</feature>
<feature type="compositionally biased region" description="Low complexity" evidence="11">
    <location>
        <begin position="107"/>
        <end position="121"/>
    </location>
</feature>
<dbReference type="PANTHER" id="PTHR24346">
    <property type="entry name" value="MAP/MICROTUBULE AFFINITY-REGULATING KINASE"/>
    <property type="match status" value="1"/>
</dbReference>
<dbReference type="PROSITE" id="PS00108">
    <property type="entry name" value="PROTEIN_KINASE_ST"/>
    <property type="match status" value="1"/>
</dbReference>
<sequence length="1263" mass="138210">MSRPKLPFERQKDLQARDNLALLPGSMSTFQSTTPGNHLNRVLEEGLGPHGLVEQAGNEYDVPISRPPEPRSTRPRPVSMPPQAFNPTPMNQETTHSRRSAEEPRVTPSTSTSKPRSSNKTLGDYTLGKTLGQGSMGKVKLAQHNITGEKLAIKIVPRVQPTALPAGASQEVIAKQQSKDASKEIRTIREASLCLLLHHPYICGMRELIVHQHHYYMVFEYVNGGQMLDYIISHGRLRERVARKFARQIGSALEYCHKNNVVHRDLKIENILISHTGNIKIIDFGLSNLYNPVAHLGTFCGSLYFAAPELLLARVYTGPEVDIWSFGVVLYVLVCGKVPFDDQSMPALHAKIKRGLVEYPVWLSAECKHLLSRMLVTNPSLRASLHEVLNHPWMTRSYNGPPEAHLVHREPLRSEDLNPQVIRGMTGFEFGTAEEIQRRLSTILESEGYLRAVSSWNHRRGGMTLNGGSSTFSFDSTGGTSKEPKTPKKRFSGFGFDFYRRKLFSPNTSPPNTPSNKAASLSGTSLTQNSDGNSALGLDPVRGYHPLISIYYLVREKQERERVYGPGHFASSQLSLQTQPPNLIDAVTAEVSSVPPSSYTHPANVSVSSPPPSFKPSSSAVARPSTTDGAQKKADYNMPLPRLPAPESSHYSGMSYDTPTVTTPTSAQATLAAPQPQLRAHELPVSVPPPPITTTVVATATLPRAPPASTHRRSHSLSQKPSSPTSWTANIPKSAGPDMPSFPEYNSNTISIKPQPPTPISHSPEQMDPRPFPISEHTQPPTLPVMENGELTIPTNGIITTTTAAPPNKDLPEQPTLSHATATLARRFGSLLIGSRGDHGHRSKRASILGIPSKIPPPELEKEKETLKENEPVQFQYGKPSDVITIPIPTPKHGTQSLKESHSQPLGSNHRRAATILDSSARAARHERRSSTGAHMFIGNSIGRKGKIPGTPTSATPFYDRTGGGADQQATEAIPEVDEQGNLIDMSDGLKDNDTGSEKEFKPVFLKGLFSVATTSTKPPSMIKSDIRRVLDRMQVQYRPTKAGYECIHLPSIDLSSLSEAQQERYRHPHKTSNGRRSLGSKGSKLTMRGKDREPSTEEKDHPSGRPTVTASSGSSSFFNSHLGIPEKPTNVEAQESDPSFVDDQHGQGGGGGGGGQHRPRSPSKQRYLAPIPRDFATATSADHQHNKEGTGGSVVPQLLQPGEASFNEAYTASMHNGLAVRFEVNIVKVPWLPLHGIQFRRVGGDGWQYQMLARRVLTELKL</sequence>
<dbReference type="SUPFAM" id="SSF103243">
    <property type="entry name" value="KA1-like"/>
    <property type="match status" value="1"/>
</dbReference>
<evidence type="ECO:0000256" key="6">
    <source>
        <dbReference type="ARBA" id="ARBA00022777"/>
    </source>
</evidence>
<keyword evidence="6" id="KW-0418">Kinase</keyword>
<evidence type="ECO:0000256" key="8">
    <source>
        <dbReference type="ARBA" id="ARBA00047899"/>
    </source>
</evidence>
<feature type="region of interest" description="Disordered" evidence="11">
    <location>
        <begin position="593"/>
        <end position="638"/>
    </location>
</feature>
<dbReference type="PROSITE" id="PS00107">
    <property type="entry name" value="PROTEIN_KINASE_ATP"/>
    <property type="match status" value="1"/>
</dbReference>
<feature type="binding site" evidence="10">
    <location>
        <position position="154"/>
    </location>
    <ligand>
        <name>ATP</name>
        <dbReference type="ChEBI" id="CHEBI:30616"/>
    </ligand>
</feature>
<dbReference type="GO" id="GO:0005737">
    <property type="term" value="C:cytoplasm"/>
    <property type="evidence" value="ECO:0007669"/>
    <property type="project" value="TreeGrafter"/>
</dbReference>
<dbReference type="InterPro" id="IPR001772">
    <property type="entry name" value="KA1_dom"/>
</dbReference>
<feature type="region of interest" description="Disordered" evidence="11">
    <location>
        <begin position="505"/>
        <end position="537"/>
    </location>
</feature>
<comment type="caution">
    <text evidence="14">The sequence shown here is derived from an EMBL/GenBank/DDBJ whole genome shotgun (WGS) entry which is preliminary data.</text>
</comment>
<feature type="compositionally biased region" description="Polar residues" evidence="11">
    <location>
        <begin position="26"/>
        <end position="37"/>
    </location>
</feature>
<comment type="similarity">
    <text evidence="1">Belongs to the protein kinase superfamily. CAMK Ser/Thr protein kinase family. NIM1 subfamily.</text>
</comment>
<dbReference type="InterPro" id="IPR011009">
    <property type="entry name" value="Kinase-like_dom_sf"/>
</dbReference>
<feature type="compositionally biased region" description="Gly residues" evidence="11">
    <location>
        <begin position="1147"/>
        <end position="1157"/>
    </location>
</feature>
<evidence type="ECO:0000313" key="15">
    <source>
        <dbReference type="Proteomes" id="UP001050691"/>
    </source>
</evidence>
<dbReference type="PANTHER" id="PTHR24346:SF82">
    <property type="entry name" value="KP78A-RELATED"/>
    <property type="match status" value="1"/>
</dbReference>
<name>A0AAV5ALR1_9AGAM</name>
<evidence type="ECO:0000256" key="7">
    <source>
        <dbReference type="ARBA" id="ARBA00022840"/>
    </source>
</evidence>
<dbReference type="AlphaFoldDB" id="A0AAV5ALR1"/>
<feature type="compositionally biased region" description="Low complexity" evidence="11">
    <location>
        <begin position="467"/>
        <end position="481"/>
    </location>
</feature>
<dbReference type="InterPro" id="IPR000719">
    <property type="entry name" value="Prot_kinase_dom"/>
</dbReference>
<feature type="region of interest" description="Disordered" evidence="11">
    <location>
        <begin position="467"/>
        <end position="489"/>
    </location>
</feature>
<feature type="compositionally biased region" description="Low complexity" evidence="11">
    <location>
        <begin position="1112"/>
        <end position="1121"/>
    </location>
</feature>
<dbReference type="InterPro" id="IPR008271">
    <property type="entry name" value="Ser/Thr_kinase_AS"/>
</dbReference>
<evidence type="ECO:0000256" key="10">
    <source>
        <dbReference type="PROSITE-ProRule" id="PRU10141"/>
    </source>
</evidence>
<keyword evidence="3" id="KW-0723">Serine/threonine-protein kinase</keyword>
<dbReference type="SUPFAM" id="SSF56112">
    <property type="entry name" value="Protein kinase-like (PK-like)"/>
    <property type="match status" value="1"/>
</dbReference>
<dbReference type="GO" id="GO:0004674">
    <property type="term" value="F:protein serine/threonine kinase activity"/>
    <property type="evidence" value="ECO:0007669"/>
    <property type="project" value="UniProtKB-KW"/>
</dbReference>
<dbReference type="InterPro" id="IPR028375">
    <property type="entry name" value="KA1/Ssp2_C"/>
</dbReference>
<keyword evidence="4" id="KW-0808">Transferase</keyword>
<feature type="compositionally biased region" description="Basic and acidic residues" evidence="11">
    <location>
        <begin position="1089"/>
        <end position="1104"/>
    </location>
</feature>
<feature type="region of interest" description="Disordered" evidence="11">
    <location>
        <begin position="705"/>
        <end position="736"/>
    </location>
</feature>
<dbReference type="EMBL" id="BPWL01000009">
    <property type="protein sequence ID" value="GJJ14418.1"/>
    <property type="molecule type" value="Genomic_DNA"/>
</dbReference>
<keyword evidence="15" id="KW-1185">Reference proteome</keyword>
<feature type="compositionally biased region" description="Basic and acidic residues" evidence="11">
    <location>
        <begin position="95"/>
        <end position="105"/>
    </location>
</feature>
<reference evidence="14" key="1">
    <citation type="submission" date="2021-10" db="EMBL/GenBank/DDBJ databases">
        <title>De novo Genome Assembly of Clathrus columnatus (Basidiomycota, Fungi) Using Illumina and Nanopore Sequence Data.</title>
        <authorList>
            <person name="Ogiso-Tanaka E."/>
            <person name="Itagaki H."/>
            <person name="Hosoya T."/>
            <person name="Hosaka K."/>
        </authorList>
    </citation>
    <scope>NUCLEOTIDE SEQUENCE</scope>
    <source>
        <strain evidence="14">MO-923</strain>
    </source>
</reference>
<evidence type="ECO:0000313" key="14">
    <source>
        <dbReference type="EMBL" id="GJJ14418.1"/>
    </source>
</evidence>
<dbReference type="GO" id="GO:0000226">
    <property type="term" value="P:microtubule cytoskeleton organization"/>
    <property type="evidence" value="ECO:0007669"/>
    <property type="project" value="TreeGrafter"/>
</dbReference>